<sequence>METDVIGSVTDDPVGGRVLVVSPSEPGDRSDDGSFVRGGDAPGTDAGGAGSADGGGSPDRGSDPDTVAAGIADRLPVEVVLRDERTAGEYLEELGPTIDCVVVLGSNTGPLGCLPDDVSIPAVVCERPVAGAGGAEGATGIPVAAVAARVRAVVRETRWRSDLQDQNTRLTALSRYAGDITGCETVDAVLDRTVAAVTDALAFDHCVVLFPDGDRLVPRASALPDPELRHIGVTEGVAGRTLSTGEAEIVADVQSDPDAVINHDDLHALLSVPIGSRGVLQIASRARNAFDERDEEFTEILAGYTREALARLEREVTLRAERDRLHALYAAIPVPVVCVERHEKETTVVEANSAYEEVFPGNPTGQSLSTAVPTEAERGRYEAALNGEGESQGSVIRRVGSREEPVALAVIPVTPPDGSHYAFGVYRTEPVDGGAGETG</sequence>
<dbReference type="SUPFAM" id="SSF55785">
    <property type="entry name" value="PYP-like sensor domain (PAS domain)"/>
    <property type="match status" value="1"/>
</dbReference>
<accession>A0A830EIJ7</accession>
<feature type="region of interest" description="Disordered" evidence="1">
    <location>
        <begin position="1"/>
        <end position="69"/>
    </location>
</feature>
<dbReference type="EMBL" id="BMOC01000021">
    <property type="protein sequence ID" value="GGJ15080.1"/>
    <property type="molecule type" value="Genomic_DNA"/>
</dbReference>
<dbReference type="Proteomes" id="UP000653099">
    <property type="component" value="Unassembled WGS sequence"/>
</dbReference>
<feature type="compositionally biased region" description="Gly residues" evidence="1">
    <location>
        <begin position="45"/>
        <end position="58"/>
    </location>
</feature>
<dbReference type="InterPro" id="IPR029016">
    <property type="entry name" value="GAF-like_dom_sf"/>
</dbReference>
<proteinExistence type="predicted"/>
<gene>
    <name evidence="3" type="ORF">GCM10008995_26120</name>
</gene>
<feature type="domain" description="GAF" evidence="2">
    <location>
        <begin position="185"/>
        <end position="319"/>
    </location>
</feature>
<dbReference type="Gene3D" id="3.30.450.20">
    <property type="entry name" value="PAS domain"/>
    <property type="match status" value="1"/>
</dbReference>
<dbReference type="SMART" id="SM00065">
    <property type="entry name" value="GAF"/>
    <property type="match status" value="1"/>
</dbReference>
<dbReference type="InterPro" id="IPR035965">
    <property type="entry name" value="PAS-like_dom_sf"/>
</dbReference>
<dbReference type="SUPFAM" id="SSF55781">
    <property type="entry name" value="GAF domain-like"/>
    <property type="match status" value="1"/>
</dbReference>
<keyword evidence="4" id="KW-1185">Reference proteome</keyword>
<evidence type="ECO:0000259" key="2">
    <source>
        <dbReference type="SMART" id="SM00065"/>
    </source>
</evidence>
<evidence type="ECO:0000256" key="1">
    <source>
        <dbReference type="SAM" id="MobiDB-lite"/>
    </source>
</evidence>
<dbReference type="Gene3D" id="3.30.450.40">
    <property type="match status" value="1"/>
</dbReference>
<organism evidence="3 4">
    <name type="scientific">Halobellus salinus</name>
    <dbReference type="NCBI Taxonomy" id="931585"/>
    <lineage>
        <taxon>Archaea</taxon>
        <taxon>Methanobacteriati</taxon>
        <taxon>Methanobacteriota</taxon>
        <taxon>Stenosarchaea group</taxon>
        <taxon>Halobacteria</taxon>
        <taxon>Halobacteriales</taxon>
        <taxon>Haloferacaceae</taxon>
        <taxon>Halobellus</taxon>
    </lineage>
</organism>
<evidence type="ECO:0000313" key="3">
    <source>
        <dbReference type="EMBL" id="GGJ15080.1"/>
    </source>
</evidence>
<comment type="caution">
    <text evidence="3">The sequence shown here is derived from an EMBL/GenBank/DDBJ whole genome shotgun (WGS) entry which is preliminary data.</text>
</comment>
<reference evidence="3" key="1">
    <citation type="journal article" date="2014" name="Int. J. Syst. Evol. Microbiol.">
        <title>Complete genome sequence of Corynebacterium casei LMG S-19264T (=DSM 44701T), isolated from a smear-ripened cheese.</title>
        <authorList>
            <consortium name="US DOE Joint Genome Institute (JGI-PGF)"/>
            <person name="Walter F."/>
            <person name="Albersmeier A."/>
            <person name="Kalinowski J."/>
            <person name="Ruckert C."/>
        </authorList>
    </citation>
    <scope>NUCLEOTIDE SEQUENCE</scope>
    <source>
        <strain evidence="3">JCM 14359</strain>
    </source>
</reference>
<dbReference type="AlphaFoldDB" id="A0A830EIJ7"/>
<reference evidence="3" key="2">
    <citation type="submission" date="2020-09" db="EMBL/GenBank/DDBJ databases">
        <authorList>
            <person name="Sun Q."/>
            <person name="Ohkuma M."/>
        </authorList>
    </citation>
    <scope>NUCLEOTIDE SEQUENCE</scope>
    <source>
        <strain evidence="3">JCM 14359</strain>
    </source>
</reference>
<evidence type="ECO:0000313" key="4">
    <source>
        <dbReference type="Proteomes" id="UP000653099"/>
    </source>
</evidence>
<name>A0A830EIJ7_9EURY</name>
<dbReference type="Pfam" id="PF13185">
    <property type="entry name" value="GAF_2"/>
    <property type="match status" value="1"/>
</dbReference>
<protein>
    <recommendedName>
        <fullName evidence="2">GAF domain-containing protein</fullName>
    </recommendedName>
</protein>
<dbReference type="InterPro" id="IPR003018">
    <property type="entry name" value="GAF"/>
</dbReference>